<dbReference type="Gene3D" id="3.30.450.20">
    <property type="entry name" value="PAS domain"/>
    <property type="match status" value="4"/>
</dbReference>
<sequence length="1268" mass="145322">MVLDHSFGTEIQWEHILSQLRMLIVQIHQSSELSESLEIIVSQARSILKSDRTVIYQFLPNGDGVVAAESVSPQWIPIQGQLIYDPCFRAKWLEQYQAGRISVIEDIDNTPLVPCYKNLLTALQIRASLIVPIIVNPQAASSLNLWGLLIAHQCGRPRQWSSLEIEFLQILATELGIFIQQAQRYPKFCQISDRIRQKFRLAKTNFHKNNREKIPQETASAIEQNSIASALRQHQSPISSADSNANCICGREEPDCFTSSPMSSLTDKISVADLRAFDRLQTPIWIYDIQNLRMWWVNKAALHIWNAQSREELLRRNFSDVSESTRIRLQSYIHQFQQGKVIAENWTFYPEGKPVSVRCLCSGVEIEDGRMAMLVEGTNQVTEEINQEILRAIEALRHTTLMISLYTMDGVPLMQNPAALNCYRDTLQPNAASDNAFLRHFVDANIGLQALSVINSGKVFSVETQVFTTEGIRWHGMDIRCTRDPVTGNSMILVNEKDITKQQTARLEHQRTEEELRWQEALLRSMTDTSLLAFFVVDNRTDEILYFNHRFCEIWGIEHLEAKMRLGALKNNDIIPDCIKSIADVPTFAESCKPLQSQDHRCTIEDEILFADGRTIRRFSAQIRDIRDKYFGRLYIFEDITPRKQIEEALKVSEERWQYALEGNGDGVWDWNAQTNEVFFSRRWKEMLGFAEDEISNCLSEWEQRIHLDDQAYVYQEIEKHFRGETQQYVSEHRIRCKDGTYKWILDRGKIVSRSPDGSPLRLLGTHTDITERKEMEEALRSSKERYRSVITAMTEGIVLQQADGRITACNESAERILGLTIDQIMGRTAIDKQWQAIHEDGSAFVGETHPAIVTLQTGQPQYNVIMGVHKPDGSLSWISINAQPLFKPDESKPYAVLTSFTDITESKQTQQALKQQIEQERLVYAIAQHIRQTLDLDNILNTTVTEVRHLLNSDRVMIYRFNPDWSGVVITESVAEPWRSILNMEIIEGYFVETQGKFYQQNTVTVIPNIYTAGFAPCHVQLLEQLQVKAKLIVPILQGSNLWGLLIVHHCRAPREWQPWESNLLQQLATQVAIAIQQSELHQQLQTANQELQNLAMLDQLTGIANRRRFDTKLNYLWQNLLREQGFISLLLCDIDYFKRYNDTYGHAAGDHCLRLVAQAFQQTVKRSTDLVARYGGEEFVVILPNTDIEGAMQVAREIHQAVQQLSIPHTASDVKPYVTLSIGIATLMPTPSILPLDLIEAADKALYQAKAQGRDRSFVYEIFIPI</sequence>
<evidence type="ECO:0000259" key="3">
    <source>
        <dbReference type="PROSITE" id="PS50113"/>
    </source>
</evidence>
<dbReference type="SMART" id="SM00065">
    <property type="entry name" value="GAF"/>
    <property type="match status" value="2"/>
</dbReference>
<dbReference type="Proteomes" id="UP000661112">
    <property type="component" value="Unassembled WGS sequence"/>
</dbReference>
<dbReference type="Pfam" id="PF13426">
    <property type="entry name" value="PAS_9"/>
    <property type="match status" value="1"/>
</dbReference>
<dbReference type="InterPro" id="IPR029787">
    <property type="entry name" value="Nucleotide_cyclase"/>
</dbReference>
<protein>
    <submittedName>
        <fullName evidence="5">Diguanylate cyclase</fullName>
    </submittedName>
</protein>
<dbReference type="PROSITE" id="PS50046">
    <property type="entry name" value="PHYTOCHROME_2"/>
    <property type="match status" value="2"/>
</dbReference>
<dbReference type="CDD" id="cd00130">
    <property type="entry name" value="PAS"/>
    <property type="match status" value="2"/>
</dbReference>
<feature type="domain" description="PAS" evidence="2">
    <location>
        <begin position="783"/>
        <end position="831"/>
    </location>
</feature>
<evidence type="ECO:0000259" key="1">
    <source>
        <dbReference type="PROSITE" id="PS50046"/>
    </source>
</evidence>
<dbReference type="Gene3D" id="3.30.70.270">
    <property type="match status" value="1"/>
</dbReference>
<dbReference type="InterPro" id="IPR000700">
    <property type="entry name" value="PAS-assoc_C"/>
</dbReference>
<dbReference type="InterPro" id="IPR029016">
    <property type="entry name" value="GAF-like_dom_sf"/>
</dbReference>
<evidence type="ECO:0000313" key="5">
    <source>
        <dbReference type="EMBL" id="MBD2501466.1"/>
    </source>
</evidence>
<dbReference type="Pfam" id="PF00990">
    <property type="entry name" value="GGDEF"/>
    <property type="match status" value="1"/>
</dbReference>
<dbReference type="Pfam" id="PF08447">
    <property type="entry name" value="PAS_3"/>
    <property type="match status" value="1"/>
</dbReference>
<dbReference type="InterPro" id="IPR001610">
    <property type="entry name" value="PAC"/>
</dbReference>
<dbReference type="Pfam" id="PF00989">
    <property type="entry name" value="PAS"/>
    <property type="match status" value="1"/>
</dbReference>
<dbReference type="InterPro" id="IPR000014">
    <property type="entry name" value="PAS"/>
</dbReference>
<dbReference type="InterPro" id="IPR013655">
    <property type="entry name" value="PAS_fold_3"/>
</dbReference>
<dbReference type="Gene3D" id="3.30.450.40">
    <property type="match status" value="2"/>
</dbReference>
<evidence type="ECO:0000313" key="6">
    <source>
        <dbReference type="Proteomes" id="UP000661112"/>
    </source>
</evidence>
<dbReference type="RefSeq" id="WP_190472338.1">
    <property type="nucleotide sequence ID" value="NZ_JACJSG010000015.1"/>
</dbReference>
<evidence type="ECO:0000259" key="4">
    <source>
        <dbReference type="PROSITE" id="PS50887"/>
    </source>
</evidence>
<dbReference type="Pfam" id="PF01590">
    <property type="entry name" value="GAF"/>
    <property type="match status" value="2"/>
</dbReference>
<feature type="domain" description="Phytochrome chromophore attachment site" evidence="1">
    <location>
        <begin position="936"/>
        <end position="1072"/>
    </location>
</feature>
<dbReference type="InterPro" id="IPR052155">
    <property type="entry name" value="Biofilm_reg_signaling"/>
</dbReference>
<dbReference type="InterPro" id="IPR035965">
    <property type="entry name" value="PAS-like_dom_sf"/>
</dbReference>
<dbReference type="SUPFAM" id="SSF55781">
    <property type="entry name" value="GAF domain-like"/>
    <property type="match status" value="2"/>
</dbReference>
<accession>A0ABR8D3F3</accession>
<dbReference type="InterPro" id="IPR013767">
    <property type="entry name" value="PAS_fold"/>
</dbReference>
<gene>
    <name evidence="5" type="ORF">H6G83_12790</name>
</gene>
<dbReference type="SUPFAM" id="SSF55073">
    <property type="entry name" value="Nucleotide cyclase"/>
    <property type="match status" value="1"/>
</dbReference>
<dbReference type="PANTHER" id="PTHR44757">
    <property type="entry name" value="DIGUANYLATE CYCLASE DGCP"/>
    <property type="match status" value="1"/>
</dbReference>
<dbReference type="InterPro" id="IPR000160">
    <property type="entry name" value="GGDEF_dom"/>
</dbReference>
<feature type="domain" description="GGDEF" evidence="4">
    <location>
        <begin position="1127"/>
        <end position="1264"/>
    </location>
</feature>
<proteinExistence type="predicted"/>
<dbReference type="NCBIfam" id="TIGR00254">
    <property type="entry name" value="GGDEF"/>
    <property type="match status" value="1"/>
</dbReference>
<keyword evidence="6" id="KW-1185">Reference proteome</keyword>
<dbReference type="SMART" id="SM00091">
    <property type="entry name" value="PAS"/>
    <property type="match status" value="4"/>
</dbReference>
<organism evidence="5 6">
    <name type="scientific">Anabaena azotica FACHB-119</name>
    <dbReference type="NCBI Taxonomy" id="947527"/>
    <lineage>
        <taxon>Bacteria</taxon>
        <taxon>Bacillati</taxon>
        <taxon>Cyanobacteriota</taxon>
        <taxon>Cyanophyceae</taxon>
        <taxon>Nostocales</taxon>
        <taxon>Nostocaceae</taxon>
        <taxon>Anabaena</taxon>
        <taxon>Anabaena azotica</taxon>
    </lineage>
</organism>
<reference evidence="5 6" key="1">
    <citation type="journal article" date="2020" name="ISME J.">
        <title>Comparative genomics reveals insights into cyanobacterial evolution and habitat adaptation.</title>
        <authorList>
            <person name="Chen M.Y."/>
            <person name="Teng W.K."/>
            <person name="Zhao L."/>
            <person name="Hu C.X."/>
            <person name="Zhou Y.K."/>
            <person name="Han B.P."/>
            <person name="Song L.R."/>
            <person name="Shu W.S."/>
        </authorList>
    </citation>
    <scope>NUCLEOTIDE SEQUENCE [LARGE SCALE GENOMIC DNA]</scope>
    <source>
        <strain evidence="5 6">FACHB-119</strain>
    </source>
</reference>
<evidence type="ECO:0000259" key="2">
    <source>
        <dbReference type="PROSITE" id="PS50112"/>
    </source>
</evidence>
<comment type="caution">
    <text evidence="5">The sequence shown here is derived from an EMBL/GenBank/DDBJ whole genome shotgun (WGS) entry which is preliminary data.</text>
</comment>
<dbReference type="SMART" id="SM00267">
    <property type="entry name" value="GGDEF"/>
    <property type="match status" value="1"/>
</dbReference>
<dbReference type="InterPro" id="IPR043128">
    <property type="entry name" value="Rev_trsase/Diguanyl_cyclase"/>
</dbReference>
<dbReference type="PROSITE" id="PS50112">
    <property type="entry name" value="PAS"/>
    <property type="match status" value="2"/>
</dbReference>
<feature type="domain" description="PAC" evidence="3">
    <location>
        <begin position="729"/>
        <end position="782"/>
    </location>
</feature>
<dbReference type="SUPFAM" id="SSF55785">
    <property type="entry name" value="PYP-like sensor domain (PAS domain)"/>
    <property type="match status" value="4"/>
</dbReference>
<dbReference type="CDD" id="cd01949">
    <property type="entry name" value="GGDEF"/>
    <property type="match status" value="1"/>
</dbReference>
<dbReference type="SMART" id="SM00086">
    <property type="entry name" value="PAC"/>
    <property type="match status" value="2"/>
</dbReference>
<dbReference type="PROSITE" id="PS50113">
    <property type="entry name" value="PAC"/>
    <property type="match status" value="3"/>
</dbReference>
<dbReference type="InterPro" id="IPR003018">
    <property type="entry name" value="GAF"/>
</dbReference>
<dbReference type="InterPro" id="IPR016132">
    <property type="entry name" value="Phyto_chromo_attachment"/>
</dbReference>
<feature type="domain" description="Phytochrome chromophore attachment site" evidence="1">
    <location>
        <begin position="32"/>
        <end position="174"/>
    </location>
</feature>
<feature type="domain" description="PAS" evidence="2">
    <location>
        <begin position="653"/>
        <end position="725"/>
    </location>
</feature>
<name>A0ABR8D3F3_9NOST</name>
<dbReference type="PANTHER" id="PTHR44757:SF2">
    <property type="entry name" value="BIOFILM ARCHITECTURE MAINTENANCE PROTEIN MBAA"/>
    <property type="match status" value="1"/>
</dbReference>
<feature type="domain" description="PAC" evidence="3">
    <location>
        <begin position="863"/>
        <end position="916"/>
    </location>
</feature>
<dbReference type="PROSITE" id="PS50887">
    <property type="entry name" value="GGDEF"/>
    <property type="match status" value="1"/>
</dbReference>
<dbReference type="NCBIfam" id="TIGR00229">
    <property type="entry name" value="sensory_box"/>
    <property type="match status" value="2"/>
</dbReference>
<dbReference type="EMBL" id="JACJSG010000015">
    <property type="protein sequence ID" value="MBD2501466.1"/>
    <property type="molecule type" value="Genomic_DNA"/>
</dbReference>
<dbReference type="Pfam" id="PF13188">
    <property type="entry name" value="PAS_8"/>
    <property type="match status" value="1"/>
</dbReference>
<feature type="domain" description="PAC" evidence="3">
    <location>
        <begin position="602"/>
        <end position="652"/>
    </location>
</feature>